<gene>
    <name evidence="2" type="ORF">K491DRAFT_692748</name>
</gene>
<keyword evidence="1" id="KW-0472">Membrane</keyword>
<keyword evidence="1" id="KW-1133">Transmembrane helix</keyword>
<sequence>MNSPCDIWSTRSMIIVKNSDITDFFFVLFCILNALLLRSRILGHQVRHQRVFPGIFTAPFLPNSENVMLLKEV</sequence>
<keyword evidence="3" id="KW-1185">Reference proteome</keyword>
<protein>
    <submittedName>
        <fullName evidence="2">Uncharacterized protein</fullName>
    </submittedName>
</protein>
<accession>A0A6A6T8B9</accession>
<organism evidence="2 3">
    <name type="scientific">Lophiostoma macrostomum CBS 122681</name>
    <dbReference type="NCBI Taxonomy" id="1314788"/>
    <lineage>
        <taxon>Eukaryota</taxon>
        <taxon>Fungi</taxon>
        <taxon>Dikarya</taxon>
        <taxon>Ascomycota</taxon>
        <taxon>Pezizomycotina</taxon>
        <taxon>Dothideomycetes</taxon>
        <taxon>Pleosporomycetidae</taxon>
        <taxon>Pleosporales</taxon>
        <taxon>Lophiostomataceae</taxon>
        <taxon>Lophiostoma</taxon>
    </lineage>
</organism>
<keyword evidence="1" id="KW-0812">Transmembrane</keyword>
<dbReference type="Proteomes" id="UP000799324">
    <property type="component" value="Unassembled WGS sequence"/>
</dbReference>
<evidence type="ECO:0000313" key="3">
    <source>
        <dbReference type="Proteomes" id="UP000799324"/>
    </source>
</evidence>
<evidence type="ECO:0000256" key="1">
    <source>
        <dbReference type="SAM" id="Phobius"/>
    </source>
</evidence>
<evidence type="ECO:0000313" key="2">
    <source>
        <dbReference type="EMBL" id="KAF2655547.1"/>
    </source>
</evidence>
<reference evidence="2" key="1">
    <citation type="journal article" date="2020" name="Stud. Mycol.">
        <title>101 Dothideomycetes genomes: a test case for predicting lifestyles and emergence of pathogens.</title>
        <authorList>
            <person name="Haridas S."/>
            <person name="Albert R."/>
            <person name="Binder M."/>
            <person name="Bloem J."/>
            <person name="Labutti K."/>
            <person name="Salamov A."/>
            <person name="Andreopoulos B."/>
            <person name="Baker S."/>
            <person name="Barry K."/>
            <person name="Bills G."/>
            <person name="Bluhm B."/>
            <person name="Cannon C."/>
            <person name="Castanera R."/>
            <person name="Culley D."/>
            <person name="Daum C."/>
            <person name="Ezra D."/>
            <person name="Gonzalez J."/>
            <person name="Henrissat B."/>
            <person name="Kuo A."/>
            <person name="Liang C."/>
            <person name="Lipzen A."/>
            <person name="Lutzoni F."/>
            <person name="Magnuson J."/>
            <person name="Mondo S."/>
            <person name="Nolan M."/>
            <person name="Ohm R."/>
            <person name="Pangilinan J."/>
            <person name="Park H.-J."/>
            <person name="Ramirez L."/>
            <person name="Alfaro M."/>
            <person name="Sun H."/>
            <person name="Tritt A."/>
            <person name="Yoshinaga Y."/>
            <person name="Zwiers L.-H."/>
            <person name="Turgeon B."/>
            <person name="Goodwin S."/>
            <person name="Spatafora J."/>
            <person name="Crous P."/>
            <person name="Grigoriev I."/>
        </authorList>
    </citation>
    <scope>NUCLEOTIDE SEQUENCE</scope>
    <source>
        <strain evidence="2">CBS 122681</strain>
    </source>
</reference>
<name>A0A6A6T8B9_9PLEO</name>
<feature type="non-terminal residue" evidence="2">
    <location>
        <position position="73"/>
    </location>
</feature>
<dbReference type="EMBL" id="MU004347">
    <property type="protein sequence ID" value="KAF2655547.1"/>
    <property type="molecule type" value="Genomic_DNA"/>
</dbReference>
<proteinExistence type="predicted"/>
<dbReference type="AlphaFoldDB" id="A0A6A6T8B9"/>
<feature type="transmembrane region" description="Helical" evidence="1">
    <location>
        <begin position="21"/>
        <end position="37"/>
    </location>
</feature>